<gene>
    <name evidence="2" type="ORF">QWJ08_15930</name>
</gene>
<protein>
    <submittedName>
        <fullName evidence="2">Carboxylesterase family protein</fullName>
    </submittedName>
</protein>
<dbReference type="EMBL" id="JAUEOZ010000002">
    <property type="protein sequence ID" value="MDN2482830.1"/>
    <property type="molecule type" value="Genomic_DNA"/>
</dbReference>
<organism evidence="2 3">
    <name type="scientific">Vibrio agarivorans</name>
    <dbReference type="NCBI Taxonomy" id="153622"/>
    <lineage>
        <taxon>Bacteria</taxon>
        <taxon>Pseudomonadati</taxon>
        <taxon>Pseudomonadota</taxon>
        <taxon>Gammaproteobacteria</taxon>
        <taxon>Vibrionales</taxon>
        <taxon>Vibrionaceae</taxon>
        <taxon>Vibrio</taxon>
    </lineage>
</organism>
<keyword evidence="3" id="KW-1185">Reference proteome</keyword>
<evidence type="ECO:0000313" key="3">
    <source>
        <dbReference type="Proteomes" id="UP001169719"/>
    </source>
</evidence>
<dbReference type="SUPFAM" id="SSF53474">
    <property type="entry name" value="alpha/beta-Hydrolases"/>
    <property type="match status" value="2"/>
</dbReference>
<accession>A0ABT7Y480</accession>
<dbReference type="InterPro" id="IPR050309">
    <property type="entry name" value="Type-B_Carboxylest/Lipase"/>
</dbReference>
<evidence type="ECO:0000259" key="1">
    <source>
        <dbReference type="Pfam" id="PF00135"/>
    </source>
</evidence>
<dbReference type="Proteomes" id="UP001169719">
    <property type="component" value="Unassembled WGS sequence"/>
</dbReference>
<feature type="domain" description="Carboxylesterase type B" evidence="1">
    <location>
        <begin position="71"/>
        <end position="271"/>
    </location>
</feature>
<proteinExistence type="predicted"/>
<dbReference type="Gene3D" id="3.40.50.1820">
    <property type="entry name" value="alpha/beta hydrolase"/>
    <property type="match status" value="2"/>
</dbReference>
<name>A0ABT7Y480_9VIBR</name>
<sequence>MTISNRSLIAIALTTVLAGCNVDSDPTVPLPTNPEPLVPAPAEEITVQIGDTAVKAMKESLVITSNDEDDKIGYVEAFKGIKFAEAERFAHSDVVPFENNLDTVIDATEFGFVCPQTKKTVLEQSEDCLNLNIWRPVDVAEGDELPVYVFIHGGDFEYGAGSNALIQGDTIVAQGASEGNEFIYVSFNYRLGLLGTRWVKGANTNGNYGIGDQKALLQWVNENIESFGGDKNRVTLMGQGSGAMSIALLQQQVEQGDLNGEYIERAIMQSTPYGFEYSSYNARKARYDDLSLSKLPTDKEAPESLDTILDKQREMLNPVKKIEYWLLRNVGALDIDWTGLLSSSDEVTTDIELGDVISYFLGKLSVLTSANNTPNSEFMPFAPYLECYKTSLLSGCKDPQSQPVNSDFVVPTVIGNNAKDANTMSMLPTLTFLIPTILELLQEDIDNGTFEPIKEDNTALNLVAWLQQDKNQQRVIDMVSGMSADEVSAQIELGDVLELLPSSAYEAVTKLFLGLGNSDMNNGLLELTDYAPWAEGELGGATKNMAQFKMLMNDMLFQGPARNQAIKASHNPEAAATLYHFAFKPSFNVWTHNTDGQEGSLDIGDLLKSVACLSGACSGSELPFIFNKPFKMDGTEVSPMSKDQALMNEMSRLWFSEQLFTDYEYNASQDNMLFIDSSGEFSHELDWDSVHNEATDTHLRNGRLQGLNDLGLMLNYMSDYEIPQQ</sequence>
<dbReference type="Pfam" id="PF00135">
    <property type="entry name" value="COesterase"/>
    <property type="match status" value="1"/>
</dbReference>
<dbReference type="PROSITE" id="PS51257">
    <property type="entry name" value="PROKAR_LIPOPROTEIN"/>
    <property type="match status" value="1"/>
</dbReference>
<dbReference type="InterPro" id="IPR029058">
    <property type="entry name" value="AB_hydrolase_fold"/>
</dbReference>
<dbReference type="PANTHER" id="PTHR11559">
    <property type="entry name" value="CARBOXYLESTERASE"/>
    <property type="match status" value="1"/>
</dbReference>
<dbReference type="RefSeq" id="WP_289962880.1">
    <property type="nucleotide sequence ID" value="NZ_JAUEOZ010000002.1"/>
</dbReference>
<evidence type="ECO:0000313" key="2">
    <source>
        <dbReference type="EMBL" id="MDN2482830.1"/>
    </source>
</evidence>
<reference evidence="2" key="1">
    <citation type="submission" date="2024-05" db="EMBL/GenBank/DDBJ databases">
        <title>Genome Sequences of Four Agar- Degrading Marine Bacteria.</title>
        <authorList>
            <person name="Phillips E.K."/>
            <person name="Shaffer J.C."/>
            <person name="Henson M.W."/>
            <person name="Temperton B."/>
            <person name="Thrash C.J."/>
            <person name="Martin M.O."/>
        </authorList>
    </citation>
    <scope>NUCLEOTIDE SEQUENCE</scope>
    <source>
        <strain evidence="2">EKP203</strain>
    </source>
</reference>
<dbReference type="InterPro" id="IPR002018">
    <property type="entry name" value="CarbesteraseB"/>
</dbReference>
<comment type="caution">
    <text evidence="2">The sequence shown here is derived from an EMBL/GenBank/DDBJ whole genome shotgun (WGS) entry which is preliminary data.</text>
</comment>